<dbReference type="InterPro" id="IPR041420">
    <property type="entry name" value="PBECR4"/>
</dbReference>
<dbReference type="AlphaFoldDB" id="A0AAW9ZJ45"/>
<name>A0AAW9ZJ45_LIMRT</name>
<accession>A0AAW9ZJ45</accession>
<sequence>MCFENDLLLKAAQKYKSLIGTKLIIIVGRKNKQETIIINFKSYNFYHLAGLHKLKDIQAIKGKNTSNILNRILKGKLTDEMIEKSSSYNQMKERLKIISEFPEVLKNDKIVWKFNKVRANGWSKIKWDYLIDYETSKREAYIFLRYNNDTQDYYCVSAFNKGKTNYSEMQTRMTVLKVTLINSDSQRAKIIYQRNSFSSKASTDNSSL</sequence>
<dbReference type="EMBL" id="JABAFN010000007">
    <property type="protein sequence ID" value="NME21708.1"/>
    <property type="molecule type" value="Genomic_DNA"/>
</dbReference>
<protein>
    <recommendedName>
        <fullName evidence="1">Phage-Barnase-EndoU-ColicinE5/D-RelE like nuclease 4 domain-containing protein</fullName>
    </recommendedName>
</protein>
<feature type="domain" description="Phage-Barnase-EndoU-ColicinE5/D-RelE like nuclease 4" evidence="1">
    <location>
        <begin position="8"/>
        <end position="176"/>
    </location>
</feature>
<dbReference type="Proteomes" id="UP000587270">
    <property type="component" value="Unassembled WGS sequence"/>
</dbReference>
<dbReference type="RefSeq" id="WP_170090616.1">
    <property type="nucleotide sequence ID" value="NZ_CP179918.1"/>
</dbReference>
<gene>
    <name evidence="2" type="ORF">HF865_03140</name>
</gene>
<reference evidence="2 3" key="1">
    <citation type="submission" date="2020-04" db="EMBL/GenBank/DDBJ databases">
        <authorList>
            <person name="Hitch T.C.A."/>
            <person name="Wylensek D."/>
            <person name="Clavel T."/>
        </authorList>
    </citation>
    <scope>NUCLEOTIDE SEQUENCE [LARGE SCALE GENOMIC DNA]</scope>
    <source>
        <strain evidence="2 3">WCA-386-APC-4I</strain>
    </source>
</reference>
<evidence type="ECO:0000313" key="2">
    <source>
        <dbReference type="EMBL" id="NME21708.1"/>
    </source>
</evidence>
<evidence type="ECO:0000259" key="1">
    <source>
        <dbReference type="Pfam" id="PF18813"/>
    </source>
</evidence>
<dbReference type="Pfam" id="PF18813">
    <property type="entry name" value="PBECR4"/>
    <property type="match status" value="1"/>
</dbReference>
<evidence type="ECO:0000313" key="3">
    <source>
        <dbReference type="Proteomes" id="UP000587270"/>
    </source>
</evidence>
<comment type="caution">
    <text evidence="2">The sequence shown here is derived from an EMBL/GenBank/DDBJ whole genome shotgun (WGS) entry which is preliminary data.</text>
</comment>
<organism evidence="2 3">
    <name type="scientific">Limosilactobacillus reuteri</name>
    <name type="common">Lactobacillus reuteri</name>
    <dbReference type="NCBI Taxonomy" id="1598"/>
    <lineage>
        <taxon>Bacteria</taxon>
        <taxon>Bacillati</taxon>
        <taxon>Bacillota</taxon>
        <taxon>Bacilli</taxon>
        <taxon>Lactobacillales</taxon>
        <taxon>Lactobacillaceae</taxon>
        <taxon>Limosilactobacillus</taxon>
    </lineage>
</organism>
<proteinExistence type="predicted"/>